<dbReference type="GO" id="GO:0004413">
    <property type="term" value="F:homoserine kinase activity"/>
    <property type="evidence" value="ECO:0007669"/>
    <property type="project" value="UniProtKB-EC"/>
</dbReference>
<evidence type="ECO:0000259" key="2">
    <source>
        <dbReference type="Pfam" id="PF01636"/>
    </source>
</evidence>
<name>A0A0J6ZBE1_9MYCO</name>
<dbReference type="PATRIC" id="fig|1807.14.peg.109"/>
<dbReference type="Gene3D" id="3.90.1200.10">
    <property type="match status" value="1"/>
</dbReference>
<dbReference type="PANTHER" id="PTHR21064">
    <property type="entry name" value="AMINOGLYCOSIDE PHOSPHOTRANSFERASE DOMAIN-CONTAINING PROTEIN-RELATED"/>
    <property type="match status" value="1"/>
</dbReference>
<dbReference type="RefSeq" id="WP_082163834.1">
    <property type="nucleotide sequence ID" value="NZ_JYNU01000001.1"/>
</dbReference>
<dbReference type="EC" id="2.7.1.39" evidence="3"/>
<dbReference type="PANTHER" id="PTHR21064:SF6">
    <property type="entry name" value="AMINOGLYCOSIDE PHOSPHOTRANSFERASE DOMAIN-CONTAINING PROTEIN"/>
    <property type="match status" value="1"/>
</dbReference>
<evidence type="ECO:0000313" key="4">
    <source>
        <dbReference type="Proteomes" id="UP000036313"/>
    </source>
</evidence>
<reference evidence="3 4" key="1">
    <citation type="journal article" date="2015" name="Genome Biol. Evol.">
        <title>Characterization of Three Mycobacterium spp. with Potential Use in Bioremediation by Genome Sequencing and Comparative Genomics.</title>
        <authorList>
            <person name="Das S."/>
            <person name="Pettersson B.M."/>
            <person name="Behra P.R."/>
            <person name="Ramesh M."/>
            <person name="Dasgupta S."/>
            <person name="Bhattacharya A."/>
            <person name="Kirsebom L.A."/>
        </authorList>
    </citation>
    <scope>NUCLEOTIDE SEQUENCE [LARGE SCALE GENOMIC DNA]</scope>
    <source>
        <strain evidence="3 4">DSM 44075</strain>
    </source>
</reference>
<keyword evidence="3" id="KW-0808">Transferase</keyword>
<sequence length="337" mass="37720">MADDHTPVTASSVMAHAYGILEQALPRFGFAPGTPHDLLPVSENVAFRLRPPGECPSVLRISRPEGRSVRERESELAWITAIRAEAPDLVPAVLVSQDGTPLITVEHHESGLDYQVCVFECVTGEHPAEDDYATVMPHLGAITAQLHQHAAGWDRPAWFTRYTWDVDAAFGPTPLWGRWQAGVHDREELAQLTAVEDYVRRRLTEFGQGSDRFGLIHADLRATNLLIDGNDCRIIDFDDCGFGWLLYDLATAMTFIEDHPRAGEFIASWLEAYRSVRPLPVEHEREIDTFLLYRRLLTIAFLGNNPDIDVTREMLPGLARGTCEWAEGILRRPAASS</sequence>
<accession>A0A0J6ZBE1</accession>
<dbReference type="AlphaFoldDB" id="A0A0J6ZBE1"/>
<proteinExistence type="inferred from homology"/>
<feature type="domain" description="Aminoglycoside phosphotransferase" evidence="2">
    <location>
        <begin position="47"/>
        <end position="278"/>
    </location>
</feature>
<evidence type="ECO:0000256" key="1">
    <source>
        <dbReference type="ARBA" id="ARBA00038240"/>
    </source>
</evidence>
<gene>
    <name evidence="3" type="primary">thrB_1</name>
    <name evidence="3" type="ORF">MOBUDSM44075_00103</name>
</gene>
<dbReference type="InterPro" id="IPR002575">
    <property type="entry name" value="Aminoglycoside_PTrfase"/>
</dbReference>
<dbReference type="GO" id="GO:0009088">
    <property type="term" value="P:threonine biosynthetic process"/>
    <property type="evidence" value="ECO:0007669"/>
    <property type="project" value="TreeGrafter"/>
</dbReference>
<dbReference type="InterPro" id="IPR050249">
    <property type="entry name" value="Pseudomonas-type_ThrB"/>
</dbReference>
<keyword evidence="3" id="KW-0418">Kinase</keyword>
<organism evidence="3 4">
    <name type="scientific">Mycolicibacterium obuense</name>
    <dbReference type="NCBI Taxonomy" id="1807"/>
    <lineage>
        <taxon>Bacteria</taxon>
        <taxon>Bacillati</taxon>
        <taxon>Actinomycetota</taxon>
        <taxon>Actinomycetes</taxon>
        <taxon>Mycobacteriales</taxon>
        <taxon>Mycobacteriaceae</taxon>
        <taxon>Mycolicibacterium</taxon>
    </lineage>
</organism>
<evidence type="ECO:0000313" key="3">
    <source>
        <dbReference type="EMBL" id="KMO81981.1"/>
    </source>
</evidence>
<dbReference type="Pfam" id="PF01636">
    <property type="entry name" value="APH"/>
    <property type="match status" value="1"/>
</dbReference>
<protein>
    <submittedName>
        <fullName evidence="3">Homoserine kinase</fullName>
        <ecNumber evidence="3">2.7.1.39</ecNumber>
    </submittedName>
</protein>
<dbReference type="Proteomes" id="UP000036313">
    <property type="component" value="Unassembled WGS sequence"/>
</dbReference>
<comment type="caution">
    <text evidence="3">The sequence shown here is derived from an EMBL/GenBank/DDBJ whole genome shotgun (WGS) entry which is preliminary data.</text>
</comment>
<dbReference type="SUPFAM" id="SSF56112">
    <property type="entry name" value="Protein kinase-like (PK-like)"/>
    <property type="match status" value="1"/>
</dbReference>
<comment type="similarity">
    <text evidence="1">Belongs to the pseudomonas-type ThrB family.</text>
</comment>
<dbReference type="InterPro" id="IPR011009">
    <property type="entry name" value="Kinase-like_dom_sf"/>
</dbReference>
<dbReference type="EMBL" id="JYNU01000001">
    <property type="protein sequence ID" value="KMO81981.1"/>
    <property type="molecule type" value="Genomic_DNA"/>
</dbReference>